<organism evidence="1 2">
    <name type="scientific">Sphingomonas kyeonggiensis</name>
    <dbReference type="NCBI Taxonomy" id="1268553"/>
    <lineage>
        <taxon>Bacteria</taxon>
        <taxon>Pseudomonadati</taxon>
        <taxon>Pseudomonadota</taxon>
        <taxon>Alphaproteobacteria</taxon>
        <taxon>Sphingomonadales</taxon>
        <taxon>Sphingomonadaceae</taxon>
        <taxon>Sphingomonas</taxon>
    </lineage>
</organism>
<dbReference type="EMBL" id="JACIEH010000001">
    <property type="protein sequence ID" value="MBB4097461.1"/>
    <property type="molecule type" value="Genomic_DNA"/>
</dbReference>
<proteinExistence type="predicted"/>
<comment type="caution">
    <text evidence="1">The sequence shown here is derived from an EMBL/GenBank/DDBJ whole genome shotgun (WGS) entry which is preliminary data.</text>
</comment>
<reference evidence="1 2" key="1">
    <citation type="submission" date="2020-08" db="EMBL/GenBank/DDBJ databases">
        <title>Genomic Encyclopedia of Type Strains, Phase IV (KMG-IV): sequencing the most valuable type-strain genomes for metagenomic binning, comparative biology and taxonomic classification.</title>
        <authorList>
            <person name="Goeker M."/>
        </authorList>
    </citation>
    <scope>NUCLEOTIDE SEQUENCE [LARGE SCALE GENOMIC DNA]</scope>
    <source>
        <strain evidence="1 2">DSM 101806</strain>
    </source>
</reference>
<keyword evidence="2" id="KW-1185">Reference proteome</keyword>
<evidence type="ECO:0000313" key="1">
    <source>
        <dbReference type="EMBL" id="MBB4097461.1"/>
    </source>
</evidence>
<dbReference type="Proteomes" id="UP000557392">
    <property type="component" value="Unassembled WGS sequence"/>
</dbReference>
<sequence length="1505" mass="168255">MTATKGLVGGPATIAGILFQMFRSLAAGFDAVVEHVRSDEAGAEALLTLEPPAGDLHRESDEIIIEQIKMRRGIKPWSAGEIAEEVFPDLIKAVPAAPTKPQLYRFTTDRDEGLTELRDYAAAMRGNPLESPDALDDGEKCFRYGRARQTARSMFLRLAYRAGANTAAARRRLWAVLRSFEIVTVAEDRMIGEIDRLIAILADNEDLVEFHRGKLLSDVLGLARSSASLRMSTLLRNNHLDPERLLHIARLPRMLADTAAKDATTLQYRPGEEARASTLRMVSAVSLLGGESGQGKTWVLCRAALAEASEGRPVVLLAAQGTVAAIEAEIVKRVWLPNYSDLLPLVTVAKRLRPGLEDKDGYWLTVYLDDLHDRALARELIAARWSDLGIRLVLSAQPGIEDLLSASWEISVYSIPNFDRAELRGFLERAGRDPAPIPDDVVDWLARPILAATFVRLPETTSWSDPDEYRLMEAYWAFATRRYRDQPEHKSDGEGLKALAGTLLGEGSAYPFPIRLRRTQLDDEAVRRLILVGLVQENDDGLSFAHDRLLNWALACAITDRVVDRQLDQAALETLVRGISDLRTRQGDPLGNRLGYVLLDLIWNLAVAGETELLASFLLSHAREIAMRSGEELFLSHNLATIGAPIIPAIRRMVDDPMGGGNEWLWRPYLARALRSIARSGPQQVRQQLLPLLDSPLKAQRIFALNALRAVPAIAALDRMLEIHIEHSVILKRKDDADAYAQRHANHQISFAALTTAAKANPDWIDGRAEESSDPAVLEQLLWILLNIEQRDALPIWMRHKAKLINALGMASFAVLRAIREFADHDEIARLDVPLETADRHAIALQIDALVRLDPDRALARIAKTDMDDLSGTSSWWLDALVHRTGKQSTAVLRPRERIKYEPFHLSRGLFQPRMELVDIGTLDIFLDEFELRLNDPVEEGEDPLGNHWRTLDFIASLCTPEQIDCVLRRRGTGLEASLAARASQRLGRTSRVMDTLGNNARNVLAMMAGDGFDQLAVAEMRRASEEGKEDGLLTALWSDSPEVTQALRQFSKPDEARRYREVLLYNALAAHRSDAGLAALVAAGGPVYNKAAEIRSSRPPMDDAEAATYFRYLKTGTVEKARLAINMAAFSGRRDLLDAVIEAVLKRRNGDLLQEAIGVFRHNGLYDPRLLPRLAPGLDTDEKGGFNAFYLAACGDAEARQAVVRWLETLPERVLQHQEFSVVEELLEHQDSAESALSFLRRRLRGRARDRQSQLLIRLAESGDREAQEAVRDLAFRSPSDWGDHPIGAIRHLGVTSPAEAFAAAERLFVRHREPIAARMLLELDSVRALPIVLTGYAERKQELRWWLARLLRWWAPKSEYRALLEAWAISANQAERLQAAELAQWLPHSEPVDFLELLAEDRVRDIEMAALAALRRRSMEASAAELMTQLQGAPRPLAWSKMRAIIRLVDPYLLGHPGDPLWLGNALRDLPAEFRFDAEDYIAKAKKKVADEGKKHDKARFFD</sequence>
<dbReference type="RefSeq" id="WP_183995115.1">
    <property type="nucleotide sequence ID" value="NZ_JACIEH010000001.1"/>
</dbReference>
<accession>A0A7W6NWA1</accession>
<gene>
    <name evidence="1" type="ORF">GGR46_000994</name>
</gene>
<protein>
    <submittedName>
        <fullName evidence="1">Uncharacterized protein</fullName>
    </submittedName>
</protein>
<evidence type="ECO:0000313" key="2">
    <source>
        <dbReference type="Proteomes" id="UP000557392"/>
    </source>
</evidence>
<name>A0A7W6NWA1_9SPHN</name>